<evidence type="ECO:0000313" key="2">
    <source>
        <dbReference type="Proteomes" id="UP000001351"/>
    </source>
</evidence>
<dbReference type="AlphaFoldDB" id="E3FSX3"/>
<keyword evidence="2" id="KW-1185">Reference proteome</keyword>
<dbReference type="STRING" id="378806.STAUR_6840"/>
<accession>E3FSX3</accession>
<evidence type="ECO:0000313" key="1">
    <source>
        <dbReference type="EMBL" id="ADO74597.1"/>
    </source>
</evidence>
<proteinExistence type="predicted"/>
<gene>
    <name evidence="1" type="ordered locus">STAUR_6840</name>
</gene>
<protein>
    <recommendedName>
        <fullName evidence="3">Lipoprotein</fullName>
    </recommendedName>
</protein>
<dbReference type="KEGG" id="sur:STAUR_6840"/>
<dbReference type="Proteomes" id="UP000001351">
    <property type="component" value="Chromosome"/>
</dbReference>
<organism evidence="1 2">
    <name type="scientific">Stigmatella aurantiaca (strain DW4/3-1)</name>
    <dbReference type="NCBI Taxonomy" id="378806"/>
    <lineage>
        <taxon>Bacteria</taxon>
        <taxon>Pseudomonadati</taxon>
        <taxon>Myxococcota</taxon>
        <taxon>Myxococcia</taxon>
        <taxon>Myxococcales</taxon>
        <taxon>Cystobacterineae</taxon>
        <taxon>Archangiaceae</taxon>
        <taxon>Stigmatella</taxon>
    </lineage>
</organism>
<dbReference type="PROSITE" id="PS51257">
    <property type="entry name" value="PROKAR_LIPOPROTEIN"/>
    <property type="match status" value="1"/>
</dbReference>
<dbReference type="RefSeq" id="WP_013377510.1">
    <property type="nucleotide sequence ID" value="NC_014623.1"/>
</dbReference>
<name>E3FSX3_STIAD</name>
<evidence type="ECO:0008006" key="3">
    <source>
        <dbReference type="Google" id="ProtNLM"/>
    </source>
</evidence>
<dbReference type="HOGENOM" id="CLU_2289953_0_0_7"/>
<sequence>MNRRGLSLAVLVCAVLVGCGGPEVAPPAEEVGSVSEALVTCDGATTDRDPPQASSSCTNFDACEDVHGTACSPRGASRDCCNDGVWPGGCLCAQGFWTCTL</sequence>
<dbReference type="EMBL" id="CP002271">
    <property type="protein sequence ID" value="ADO74597.1"/>
    <property type="molecule type" value="Genomic_DNA"/>
</dbReference>
<reference evidence="1 2" key="1">
    <citation type="journal article" date="2011" name="Mol. Biol. Evol.">
        <title>Comparative genomic analysis of fruiting body formation in Myxococcales.</title>
        <authorList>
            <person name="Huntley S."/>
            <person name="Hamann N."/>
            <person name="Wegener-Feldbrugge S."/>
            <person name="Treuner-Lange A."/>
            <person name="Kube M."/>
            <person name="Reinhardt R."/>
            <person name="Klages S."/>
            <person name="Muller R."/>
            <person name="Ronning C.M."/>
            <person name="Nierman W.C."/>
            <person name="Sogaard-Andersen L."/>
        </authorList>
    </citation>
    <scope>NUCLEOTIDE SEQUENCE [LARGE SCALE GENOMIC DNA]</scope>
    <source>
        <strain evidence="1 2">DW4/3-1</strain>
    </source>
</reference>